<dbReference type="OrthoDB" id="9802417at2"/>
<dbReference type="Gene3D" id="3.10.450.530">
    <property type="entry name" value="Ribonuclease toxin, BrnT, of type II toxin-antitoxin system"/>
    <property type="match status" value="1"/>
</dbReference>
<dbReference type="InterPro" id="IPR007460">
    <property type="entry name" value="BrnT_toxin"/>
</dbReference>
<reference evidence="2" key="1">
    <citation type="submission" date="2016-03" db="EMBL/GenBank/DDBJ databases">
        <authorList>
            <person name="Heylen K."/>
            <person name="De Vos P."/>
            <person name="Vekeman B."/>
        </authorList>
    </citation>
    <scope>NUCLEOTIDE SEQUENCE [LARGE SCALE GENOMIC DNA]</scope>
    <source>
        <strain evidence="2">R-45383</strain>
    </source>
</reference>
<protein>
    <recommendedName>
        <fullName evidence="3">BrnT family toxin</fullName>
    </recommendedName>
</protein>
<dbReference type="InterPro" id="IPR038573">
    <property type="entry name" value="BrnT_sf"/>
</dbReference>
<accession>A0A177P8Y1</accession>
<dbReference type="AlphaFoldDB" id="A0A177P8Y1"/>
<dbReference type="Proteomes" id="UP000077628">
    <property type="component" value="Unassembled WGS sequence"/>
</dbReference>
<organism evidence="1 2">
    <name type="scientific">Methylomonas koyamae</name>
    <dbReference type="NCBI Taxonomy" id="702114"/>
    <lineage>
        <taxon>Bacteria</taxon>
        <taxon>Pseudomonadati</taxon>
        <taxon>Pseudomonadota</taxon>
        <taxon>Gammaproteobacteria</taxon>
        <taxon>Methylococcales</taxon>
        <taxon>Methylococcaceae</taxon>
        <taxon>Methylomonas</taxon>
    </lineage>
</organism>
<dbReference type="STRING" id="702114.A1355_18570"/>
<name>A0A177P8Y1_9GAMM</name>
<keyword evidence="2" id="KW-1185">Reference proteome</keyword>
<dbReference type="Pfam" id="PF04365">
    <property type="entry name" value="BrnT_toxin"/>
    <property type="match status" value="1"/>
</dbReference>
<comment type="caution">
    <text evidence="1">The sequence shown here is derived from an EMBL/GenBank/DDBJ whole genome shotgun (WGS) entry which is preliminary data.</text>
</comment>
<gene>
    <name evidence="1" type="ORF">A1355_18570</name>
</gene>
<evidence type="ECO:0000313" key="1">
    <source>
        <dbReference type="EMBL" id="OAI26778.1"/>
    </source>
</evidence>
<evidence type="ECO:0008006" key="3">
    <source>
        <dbReference type="Google" id="ProtNLM"/>
    </source>
</evidence>
<dbReference type="RefSeq" id="WP_064024637.1">
    <property type="nucleotide sequence ID" value="NZ_LUUK01000025.1"/>
</dbReference>
<dbReference type="EMBL" id="LUUK01000025">
    <property type="protein sequence ID" value="OAI26778.1"/>
    <property type="molecule type" value="Genomic_DNA"/>
</dbReference>
<sequence>MRLTFDPAKNARNIQERGLPFTMVENFDWQHALIMEDTRQDYGERRFRAFGRIEDRLFAMVFTTRDDALHIISFRKANKREEKRYGQSN</sequence>
<proteinExistence type="predicted"/>
<evidence type="ECO:0000313" key="2">
    <source>
        <dbReference type="Proteomes" id="UP000077628"/>
    </source>
</evidence>